<dbReference type="PANTHER" id="PTHR39624">
    <property type="entry name" value="PROTEIN INVOLVED IN RIMO-MEDIATED BETA-METHYLTHIOLATION OF RIBOSOMAL PROTEIN S12 YCAO"/>
    <property type="match status" value="1"/>
</dbReference>
<dbReference type="InterPro" id="IPR036102">
    <property type="entry name" value="OsmC/Ohrsf"/>
</dbReference>
<dbReference type="InterPro" id="IPR022742">
    <property type="entry name" value="Hydrolase_4"/>
</dbReference>
<evidence type="ECO:0000313" key="2">
    <source>
        <dbReference type="EMBL" id="TGY91727.1"/>
    </source>
</evidence>
<dbReference type="AlphaFoldDB" id="A0A4S2H7E3"/>
<dbReference type="Proteomes" id="UP000305451">
    <property type="component" value="Unassembled WGS sequence"/>
</dbReference>
<accession>A0A4S2H7E3</accession>
<protein>
    <submittedName>
        <fullName evidence="2">OsmC family protein</fullName>
    </submittedName>
</protein>
<dbReference type="EMBL" id="SRXV01000005">
    <property type="protein sequence ID" value="TGY91727.1"/>
    <property type="molecule type" value="Genomic_DNA"/>
</dbReference>
<sequence length="402" mass="43192">MSVSKKVSFEGALGETLAARLDLPLGPPRAYAIFAHCFSCSKNALAASRISRALAEDGIAVLRFDFTGLGESDGDFANTNFSSNVEDLIKAADFLRKEYVAPTLLVGHSLGGAAVLVAAGSIPETKAVVTIGAPGDAEHVKSQFAEHIETIETEGEAEVDLAGRPFRIRKQFLDDIEGHTLTDIVAGLDAPLLIAHSPVDEIVGIDNATKLFVNARHPKSFLSLDGADHLLSDEADAEHAARVIAAWAERYALTPPPPEPAAAPRSKASAVVKETGLGKYHAQASTGPHHFFVDEPREMGGDEGGPNPYDLLSAALAACTTITLRMYANRKDWDVGLISTQVIHSREKGAKPNEAADTFDRLIRTDKALDETEWDKLLEIANKCPVHRTLERETTIRTCKGE</sequence>
<dbReference type="SUPFAM" id="SSF82784">
    <property type="entry name" value="OsmC-like"/>
    <property type="match status" value="1"/>
</dbReference>
<gene>
    <name evidence="2" type="ORF">E5162_14025</name>
</gene>
<dbReference type="Gene3D" id="3.40.50.1820">
    <property type="entry name" value="alpha/beta hydrolase"/>
    <property type="match status" value="1"/>
</dbReference>
<reference evidence="2 3" key="1">
    <citation type="journal article" date="2013" name="Int. J. Syst. Evol. Microbiol.">
        <title>Marinicauda pacifica gen. nov., sp. nov., a prosthecate alphaproteobacterium of the family Hyphomonadaceae isolated from deep seawater.</title>
        <authorList>
            <person name="Zhang X.Y."/>
            <person name="Li G.W."/>
            <person name="Wang C.S."/>
            <person name="Zhang Y.J."/>
            <person name="Xu X.W."/>
            <person name="Li H."/>
            <person name="Liu A."/>
            <person name="Liu C."/>
            <person name="Xie B.B."/>
            <person name="Qin Q.L."/>
            <person name="Xu Z."/>
            <person name="Chen X.L."/>
            <person name="Zhou B.C."/>
            <person name="Zhang Y.Z."/>
        </authorList>
    </citation>
    <scope>NUCLEOTIDE SEQUENCE [LARGE SCALE GENOMIC DNA]</scope>
    <source>
        <strain evidence="2 3">P-1 km-3</strain>
    </source>
</reference>
<dbReference type="Pfam" id="PF12146">
    <property type="entry name" value="Hydrolase_4"/>
    <property type="match status" value="1"/>
</dbReference>
<dbReference type="InterPro" id="IPR003718">
    <property type="entry name" value="OsmC/Ohr_fam"/>
</dbReference>
<evidence type="ECO:0000313" key="3">
    <source>
        <dbReference type="Proteomes" id="UP000305451"/>
    </source>
</evidence>
<comment type="caution">
    <text evidence="2">The sequence shown here is derived from an EMBL/GenBank/DDBJ whole genome shotgun (WGS) entry which is preliminary data.</text>
</comment>
<proteinExistence type="predicted"/>
<dbReference type="PANTHER" id="PTHR39624:SF2">
    <property type="entry name" value="OSMC-LIKE PROTEIN"/>
    <property type="match status" value="1"/>
</dbReference>
<evidence type="ECO:0000259" key="1">
    <source>
        <dbReference type="Pfam" id="PF12146"/>
    </source>
</evidence>
<organism evidence="2 3">
    <name type="scientific">Marinicauda pacifica</name>
    <dbReference type="NCBI Taxonomy" id="1133559"/>
    <lineage>
        <taxon>Bacteria</taxon>
        <taxon>Pseudomonadati</taxon>
        <taxon>Pseudomonadota</taxon>
        <taxon>Alphaproteobacteria</taxon>
        <taxon>Maricaulales</taxon>
        <taxon>Maricaulaceae</taxon>
        <taxon>Marinicauda</taxon>
    </lineage>
</organism>
<dbReference type="Gene3D" id="3.30.300.20">
    <property type="match status" value="1"/>
</dbReference>
<name>A0A4S2H7E3_9PROT</name>
<dbReference type="FunFam" id="3.40.50.1820:FF:000487">
    <property type="entry name" value="Dienelactone hydrolase"/>
    <property type="match status" value="1"/>
</dbReference>
<dbReference type="Pfam" id="PF02566">
    <property type="entry name" value="OsmC"/>
    <property type="match status" value="1"/>
</dbReference>
<dbReference type="RefSeq" id="WP_135945902.1">
    <property type="nucleotide sequence ID" value="NZ_BMEI01000005.1"/>
</dbReference>
<keyword evidence="3" id="KW-1185">Reference proteome</keyword>
<dbReference type="InterPro" id="IPR015946">
    <property type="entry name" value="KH_dom-like_a/b"/>
</dbReference>
<dbReference type="InterPro" id="IPR029058">
    <property type="entry name" value="AB_hydrolase_fold"/>
</dbReference>
<dbReference type="OrthoDB" id="9789573at2"/>
<feature type="domain" description="Serine aminopeptidase S33" evidence="1">
    <location>
        <begin position="28"/>
        <end position="133"/>
    </location>
</feature>
<dbReference type="SUPFAM" id="SSF53474">
    <property type="entry name" value="alpha/beta-Hydrolases"/>
    <property type="match status" value="1"/>
</dbReference>